<proteinExistence type="predicted"/>
<feature type="region of interest" description="Disordered" evidence="1">
    <location>
        <begin position="91"/>
        <end position="166"/>
    </location>
</feature>
<reference evidence="3" key="1">
    <citation type="submission" date="2023-07" db="EMBL/GenBank/DDBJ databases">
        <authorList>
            <person name="Stuckert A."/>
        </authorList>
    </citation>
    <scope>NUCLEOTIDE SEQUENCE</scope>
</reference>
<accession>A0ABN9LTH9</accession>
<keyword evidence="2" id="KW-1133">Transmembrane helix</keyword>
<feature type="compositionally biased region" description="Basic residues" evidence="1">
    <location>
        <begin position="147"/>
        <end position="166"/>
    </location>
</feature>
<evidence type="ECO:0000313" key="4">
    <source>
        <dbReference type="Proteomes" id="UP001176940"/>
    </source>
</evidence>
<keyword evidence="4" id="KW-1185">Reference proteome</keyword>
<organism evidence="3 4">
    <name type="scientific">Ranitomeya imitator</name>
    <name type="common">mimic poison frog</name>
    <dbReference type="NCBI Taxonomy" id="111125"/>
    <lineage>
        <taxon>Eukaryota</taxon>
        <taxon>Metazoa</taxon>
        <taxon>Chordata</taxon>
        <taxon>Craniata</taxon>
        <taxon>Vertebrata</taxon>
        <taxon>Euteleostomi</taxon>
        <taxon>Amphibia</taxon>
        <taxon>Batrachia</taxon>
        <taxon>Anura</taxon>
        <taxon>Neobatrachia</taxon>
        <taxon>Hyloidea</taxon>
        <taxon>Dendrobatidae</taxon>
        <taxon>Dendrobatinae</taxon>
        <taxon>Ranitomeya</taxon>
    </lineage>
</organism>
<evidence type="ECO:0000256" key="2">
    <source>
        <dbReference type="SAM" id="Phobius"/>
    </source>
</evidence>
<gene>
    <name evidence="3" type="ORF">RIMI_LOCUS12979732</name>
</gene>
<dbReference type="Proteomes" id="UP001176940">
    <property type="component" value="Unassembled WGS sequence"/>
</dbReference>
<keyword evidence="2" id="KW-0812">Transmembrane</keyword>
<feature type="compositionally biased region" description="Basic and acidic residues" evidence="1">
    <location>
        <begin position="96"/>
        <end position="146"/>
    </location>
</feature>
<protein>
    <submittedName>
        <fullName evidence="3">Uncharacterized protein</fullName>
    </submittedName>
</protein>
<dbReference type="EMBL" id="CAUEEQ010031513">
    <property type="protein sequence ID" value="CAJ0950336.1"/>
    <property type="molecule type" value="Genomic_DNA"/>
</dbReference>
<keyword evidence="2" id="KW-0472">Membrane</keyword>
<sequence>MEKRISSQLIAPRSSLIRWKFTLLKFSVLGLPIILCGVFINSCQVDISRINKSPHALPTWMRESSEQEPKEEVVKKVEGDVILSAAVAGAAYRAQNNRDREKERQKIREREKKRENERHKEREKSMEREKERRRQRERQRQVEKQRQKQAGKNRQKQAEKQRHKKK</sequence>
<comment type="caution">
    <text evidence="3">The sequence shown here is derived from an EMBL/GenBank/DDBJ whole genome shotgun (WGS) entry which is preliminary data.</text>
</comment>
<evidence type="ECO:0000256" key="1">
    <source>
        <dbReference type="SAM" id="MobiDB-lite"/>
    </source>
</evidence>
<feature type="transmembrane region" description="Helical" evidence="2">
    <location>
        <begin position="21"/>
        <end position="40"/>
    </location>
</feature>
<name>A0ABN9LTH9_9NEOB</name>
<evidence type="ECO:0000313" key="3">
    <source>
        <dbReference type="EMBL" id="CAJ0950336.1"/>
    </source>
</evidence>